<evidence type="ECO:0000313" key="1">
    <source>
        <dbReference type="EMBL" id="RZC49808.1"/>
    </source>
</evidence>
<dbReference type="PANTHER" id="PTHR48221">
    <property type="entry name" value="ACYL-COA SYNTHETASE FAMILY PROTEIN"/>
    <property type="match status" value="1"/>
</dbReference>
<dbReference type="AlphaFoldDB" id="A0A4Y7IQQ4"/>
<name>A0A4Y7IQQ4_PAPSO</name>
<proteinExistence type="predicted"/>
<accession>A0A4Y7IQQ4</accession>
<evidence type="ECO:0000313" key="2">
    <source>
        <dbReference type="Proteomes" id="UP000316621"/>
    </source>
</evidence>
<sequence length="600" mass="68377">MSRVEEITAILTEIACHLQSQQQDFTTNLTSTISSLNQTLNLNTNEGESRVRVLETTLSLMCFKTPQVFNLLVEDLVQTIVTVLKSSILCKVLPFQKEEFLQIGSSISRFGCEELVKACLDIIGRLEEHHGTLSHMLLRAVLRVTASASSHQILSPFPYIRSVQQCHQKNTSFSKLHSLIPEEISISDSDIPLRGSTSVLQLQIIVVLSVLDVLAQPIRWGLTMKMGSKLPFSHAYFPHKQPLLLMLAGPVSCKTFLELVHFIKELILQGDDHFDLVSKRGSIKARMIDHKSTWALLMNFPVWFYFSASLLFTGRNCSIGAVKAQPYDLEKIRGAASRYLTWILSPTNEYLSDLLLNFFMEKSRSFEKHGLDTHNVNASVRGKLGKPKVRENKDTMASKEYDGHAMRLWLNEFHDCHETFCKRAVNDRELIGEKTRKVFNPWHSLLFRRIPLGIFIWVSDTNEESCQCLFHYAASGSILPHDNKKSAMFSRKSDEKKEAIEGVQLVFDLFDVIEEMAESIFDTEGEGDEFVCRLKIKAVRFLVTYMEKLLSLQTDEADGSMLMLTDLQRRLSMWKHQLGKNSQGYEDLDEICNALRLKLA</sequence>
<dbReference type="Proteomes" id="UP000316621">
    <property type="component" value="Chromosome 2"/>
</dbReference>
<keyword evidence="2" id="KW-1185">Reference proteome</keyword>
<dbReference type="PANTHER" id="PTHR48221:SF2">
    <property type="entry name" value="ACYL-COA SYNTHETASE FAMILY PROTEIN"/>
    <property type="match status" value="1"/>
</dbReference>
<dbReference type="OMA" id="FEPMAWG"/>
<reference evidence="1 2" key="1">
    <citation type="journal article" date="2018" name="Science">
        <title>The opium poppy genome and morphinan production.</title>
        <authorList>
            <person name="Guo L."/>
            <person name="Winzer T."/>
            <person name="Yang X."/>
            <person name="Li Y."/>
            <person name="Ning Z."/>
            <person name="He Z."/>
            <person name="Teodor R."/>
            <person name="Lu Y."/>
            <person name="Bowser T.A."/>
            <person name="Graham I.A."/>
            <person name="Ye K."/>
        </authorList>
    </citation>
    <scope>NUCLEOTIDE SEQUENCE [LARGE SCALE GENOMIC DNA]</scope>
    <source>
        <strain evidence="2">cv. HN1</strain>
        <tissue evidence="1">Leaves</tissue>
    </source>
</reference>
<gene>
    <name evidence="1" type="ORF">C5167_018228</name>
</gene>
<dbReference type="Gramene" id="RZC49808">
    <property type="protein sequence ID" value="RZC49808"/>
    <property type="gene ID" value="C5167_018228"/>
</dbReference>
<protein>
    <submittedName>
        <fullName evidence="1">Uncharacterized protein</fullName>
    </submittedName>
</protein>
<organism evidence="1 2">
    <name type="scientific">Papaver somniferum</name>
    <name type="common">Opium poppy</name>
    <dbReference type="NCBI Taxonomy" id="3469"/>
    <lineage>
        <taxon>Eukaryota</taxon>
        <taxon>Viridiplantae</taxon>
        <taxon>Streptophyta</taxon>
        <taxon>Embryophyta</taxon>
        <taxon>Tracheophyta</taxon>
        <taxon>Spermatophyta</taxon>
        <taxon>Magnoliopsida</taxon>
        <taxon>Ranunculales</taxon>
        <taxon>Papaveraceae</taxon>
        <taxon>Papaveroideae</taxon>
        <taxon>Papaver</taxon>
    </lineage>
</organism>
<dbReference type="EMBL" id="CM010716">
    <property type="protein sequence ID" value="RZC49808.1"/>
    <property type="molecule type" value="Genomic_DNA"/>
</dbReference>